<dbReference type="PANTHER" id="PTHR46648">
    <property type="entry name" value="HIT FAMILY PROTEIN 1"/>
    <property type="match status" value="1"/>
</dbReference>
<evidence type="ECO:0000256" key="1">
    <source>
        <dbReference type="PIRSR" id="PIRSR601310-1"/>
    </source>
</evidence>
<reference evidence="5" key="1">
    <citation type="submission" date="2016-10" db="EMBL/GenBank/DDBJ databases">
        <title>Draft genome sequences of four alkaliphilic bacteria belonging to the Anaerobacillus genus.</title>
        <authorList>
            <person name="Bassil N.M."/>
            <person name="Lloyd J.R."/>
        </authorList>
    </citation>
    <scope>NUCLEOTIDE SEQUENCE [LARGE SCALE GENOMIC DNA]</scope>
    <source>
        <strain evidence="5">NB2006</strain>
    </source>
</reference>
<evidence type="ECO:0000313" key="5">
    <source>
        <dbReference type="EMBL" id="OIJ16399.1"/>
    </source>
</evidence>
<dbReference type="EMBL" id="LQXD01000101">
    <property type="protein sequence ID" value="OIJ16399.1"/>
    <property type="molecule type" value="Genomic_DNA"/>
</dbReference>
<proteinExistence type="predicted"/>
<feature type="active site" description="Tele-AMP-histidine intermediate" evidence="1">
    <location>
        <position position="104"/>
    </location>
</feature>
<dbReference type="InterPro" id="IPR036265">
    <property type="entry name" value="HIT-like_sf"/>
</dbReference>
<evidence type="ECO:0000259" key="4">
    <source>
        <dbReference type="PROSITE" id="PS51084"/>
    </source>
</evidence>
<dbReference type="InterPro" id="IPR011146">
    <property type="entry name" value="HIT-like"/>
</dbReference>
<organism evidence="5">
    <name type="scientific">Anaerobacillus isosaccharinicus</name>
    <dbReference type="NCBI Taxonomy" id="1532552"/>
    <lineage>
        <taxon>Bacteria</taxon>
        <taxon>Bacillati</taxon>
        <taxon>Bacillota</taxon>
        <taxon>Bacilli</taxon>
        <taxon>Bacillales</taxon>
        <taxon>Bacillaceae</taxon>
        <taxon>Anaerobacillus</taxon>
    </lineage>
</organism>
<protein>
    <submittedName>
        <fullName evidence="5">HIT family protein</fullName>
    </submittedName>
</protein>
<dbReference type="PRINTS" id="PR00332">
    <property type="entry name" value="HISTRIAD"/>
</dbReference>
<dbReference type="SUPFAM" id="SSF54197">
    <property type="entry name" value="HIT-like"/>
    <property type="match status" value="1"/>
</dbReference>
<sequence>MNIRGWKMEDCIFCKIISKTVDAYMIYENEYVCCFLDKYPINKGHILVVPKKHYQEFREVDQESLSKISHASQQVATALEGLLSTDGITIMQNNGIFKDIEHYHMHVIPRFKNDGFSWIEPKIEVTKEEFISLSAKLGKVLKKN</sequence>
<dbReference type="GO" id="GO:0003824">
    <property type="term" value="F:catalytic activity"/>
    <property type="evidence" value="ECO:0007669"/>
    <property type="project" value="InterPro"/>
</dbReference>
<comment type="caution">
    <text evidence="5">The sequence shown here is derived from an EMBL/GenBank/DDBJ whole genome shotgun (WGS) entry which is preliminary data.</text>
</comment>
<dbReference type="Pfam" id="PF01230">
    <property type="entry name" value="HIT"/>
    <property type="match status" value="1"/>
</dbReference>
<dbReference type="GO" id="GO:0009117">
    <property type="term" value="P:nucleotide metabolic process"/>
    <property type="evidence" value="ECO:0007669"/>
    <property type="project" value="TreeGrafter"/>
</dbReference>
<gene>
    <name evidence="5" type="ORF">AWH56_11230</name>
</gene>
<dbReference type="PROSITE" id="PS51084">
    <property type="entry name" value="HIT_2"/>
    <property type="match status" value="1"/>
</dbReference>
<dbReference type="InterPro" id="IPR001310">
    <property type="entry name" value="Histidine_triad_HIT"/>
</dbReference>
<feature type="short sequence motif" description="Histidine triad motif" evidence="2 3">
    <location>
        <begin position="102"/>
        <end position="106"/>
    </location>
</feature>
<dbReference type="AlphaFoldDB" id="A0A1S2LV63"/>
<accession>A0A1S2LV63</accession>
<dbReference type="PANTHER" id="PTHR46648:SF1">
    <property type="entry name" value="ADENOSINE 5'-MONOPHOSPHORAMIDASE HNT1"/>
    <property type="match status" value="1"/>
</dbReference>
<evidence type="ECO:0000256" key="3">
    <source>
        <dbReference type="PROSITE-ProRule" id="PRU00464"/>
    </source>
</evidence>
<feature type="domain" description="HIT" evidence="4">
    <location>
        <begin position="12"/>
        <end position="117"/>
    </location>
</feature>
<evidence type="ECO:0000256" key="2">
    <source>
        <dbReference type="PIRSR" id="PIRSR601310-3"/>
    </source>
</evidence>
<dbReference type="Gene3D" id="3.30.428.10">
    <property type="entry name" value="HIT-like"/>
    <property type="match status" value="1"/>
</dbReference>
<name>A0A1S2LV63_9BACI</name>